<accession>A0A380MI95</accession>
<gene>
    <name evidence="1" type="ORF">NCTC10717_00223</name>
</gene>
<protein>
    <submittedName>
        <fullName evidence="1">Uncharacterized protein</fullName>
    </submittedName>
</protein>
<dbReference type="RefSeq" id="WP_115217544.1">
    <property type="nucleotide sequence ID" value="NZ_UHIA01000003.1"/>
</dbReference>
<dbReference type="EMBL" id="UHIA01000003">
    <property type="protein sequence ID" value="SUO91586.1"/>
    <property type="molecule type" value="Genomic_DNA"/>
</dbReference>
<organism evidence="1 2">
    <name type="scientific">Suttonella indologenes</name>
    <dbReference type="NCBI Taxonomy" id="13276"/>
    <lineage>
        <taxon>Bacteria</taxon>
        <taxon>Pseudomonadati</taxon>
        <taxon>Pseudomonadota</taxon>
        <taxon>Gammaproteobacteria</taxon>
        <taxon>Cardiobacteriales</taxon>
        <taxon>Cardiobacteriaceae</taxon>
        <taxon>Suttonella</taxon>
    </lineage>
</organism>
<name>A0A380MI95_9GAMM</name>
<reference evidence="1 2" key="1">
    <citation type="submission" date="2018-06" db="EMBL/GenBank/DDBJ databases">
        <authorList>
            <consortium name="Pathogen Informatics"/>
            <person name="Doyle S."/>
        </authorList>
    </citation>
    <scope>NUCLEOTIDE SEQUENCE [LARGE SCALE GENOMIC DNA]</scope>
    <source>
        <strain evidence="1 2">NCTC10717</strain>
    </source>
</reference>
<evidence type="ECO:0000313" key="1">
    <source>
        <dbReference type="EMBL" id="SUO91586.1"/>
    </source>
</evidence>
<proteinExistence type="predicted"/>
<evidence type="ECO:0000313" key="2">
    <source>
        <dbReference type="Proteomes" id="UP000254575"/>
    </source>
</evidence>
<dbReference type="OrthoDB" id="5358347at2"/>
<sequence>MCIELNRFIKLINENFKDISNEENESLVIAIFRDLDKQELWNDRSALYSYIKGSNSLNQHIDYIENNIKQGLFIEPFKIWTDIPDWYLPDLSHEGLSFTTPTKRNFYIPKFIIQTITQKFPTKTNLNDLSFFAWENHLLPPFIKGLEYPKNEYYNDFTKLDDKQKSLIAFFLCHRFEEKQIIFDKPDKTQKTFFYEYWLPYLKVLFSDINLFDSDNMD</sequence>
<keyword evidence="2" id="KW-1185">Reference proteome</keyword>
<dbReference type="Proteomes" id="UP000254575">
    <property type="component" value="Unassembled WGS sequence"/>
</dbReference>
<dbReference type="AlphaFoldDB" id="A0A380MI95"/>